<dbReference type="GO" id="GO:0003723">
    <property type="term" value="F:RNA binding"/>
    <property type="evidence" value="ECO:0007669"/>
    <property type="project" value="UniProtKB-UniRule"/>
</dbReference>
<dbReference type="PANTHER" id="PTHR48038">
    <property type="entry name" value="RIBONUCLEOPROTEIN RB97D"/>
    <property type="match status" value="1"/>
</dbReference>
<dbReference type="PANTHER" id="PTHR48038:SF1">
    <property type="entry name" value="RIBONUCLEOPROTEIN RB97D"/>
    <property type="match status" value="1"/>
</dbReference>
<reference evidence="6" key="1">
    <citation type="submission" date="2021-06" db="EMBL/GenBank/DDBJ databases">
        <authorList>
            <person name="Kallberg Y."/>
            <person name="Tangrot J."/>
            <person name="Rosling A."/>
        </authorList>
    </citation>
    <scope>NUCLEOTIDE SEQUENCE</scope>
    <source>
        <strain evidence="6">MT106</strain>
    </source>
</reference>
<dbReference type="Pfam" id="PF00076">
    <property type="entry name" value="RRM_1"/>
    <property type="match status" value="1"/>
</dbReference>
<feature type="compositionally biased region" description="Basic and acidic residues" evidence="3">
    <location>
        <begin position="229"/>
        <end position="240"/>
    </location>
</feature>
<dbReference type="GO" id="GO:0008270">
    <property type="term" value="F:zinc ion binding"/>
    <property type="evidence" value="ECO:0007669"/>
    <property type="project" value="UniProtKB-KW"/>
</dbReference>
<name>A0A9N9CRE2_9GLOM</name>
<evidence type="ECO:0000256" key="3">
    <source>
        <dbReference type="SAM" id="MobiDB-lite"/>
    </source>
</evidence>
<dbReference type="Pfam" id="PF00098">
    <property type="entry name" value="zf-CCHC"/>
    <property type="match status" value="1"/>
</dbReference>
<feature type="region of interest" description="Disordered" evidence="3">
    <location>
        <begin position="134"/>
        <end position="359"/>
    </location>
</feature>
<dbReference type="InterPro" id="IPR035979">
    <property type="entry name" value="RBD_domain_sf"/>
</dbReference>
<comment type="caution">
    <text evidence="6">The sequence shown here is derived from an EMBL/GenBank/DDBJ whole genome shotgun (WGS) entry which is preliminary data.</text>
</comment>
<dbReference type="SUPFAM" id="SSF57756">
    <property type="entry name" value="Retrovirus zinc finger-like domains"/>
    <property type="match status" value="1"/>
</dbReference>
<protein>
    <submittedName>
        <fullName evidence="6">6150_t:CDS:1</fullName>
    </submittedName>
</protein>
<dbReference type="InterPro" id="IPR036875">
    <property type="entry name" value="Znf_CCHC_sf"/>
</dbReference>
<feature type="compositionally biased region" description="Pro residues" evidence="3">
    <location>
        <begin position="322"/>
        <end position="342"/>
    </location>
</feature>
<dbReference type="InterPro" id="IPR012677">
    <property type="entry name" value="Nucleotide-bd_a/b_plait_sf"/>
</dbReference>
<feature type="compositionally biased region" description="Basic and acidic residues" evidence="3">
    <location>
        <begin position="134"/>
        <end position="157"/>
    </location>
</feature>
<feature type="compositionally biased region" description="Basic and acidic residues" evidence="3">
    <location>
        <begin position="164"/>
        <end position="220"/>
    </location>
</feature>
<keyword evidence="2" id="KW-0694">RNA-binding</keyword>
<dbReference type="Gene3D" id="4.10.60.10">
    <property type="entry name" value="Zinc finger, CCHC-type"/>
    <property type="match status" value="1"/>
</dbReference>
<organism evidence="6 7">
    <name type="scientific">Ambispora gerdemannii</name>
    <dbReference type="NCBI Taxonomy" id="144530"/>
    <lineage>
        <taxon>Eukaryota</taxon>
        <taxon>Fungi</taxon>
        <taxon>Fungi incertae sedis</taxon>
        <taxon>Mucoromycota</taxon>
        <taxon>Glomeromycotina</taxon>
        <taxon>Glomeromycetes</taxon>
        <taxon>Archaeosporales</taxon>
        <taxon>Ambisporaceae</taxon>
        <taxon>Ambispora</taxon>
    </lineage>
</organism>
<dbReference type="SUPFAM" id="SSF54928">
    <property type="entry name" value="RNA-binding domain, RBD"/>
    <property type="match status" value="1"/>
</dbReference>
<feature type="domain" description="CCHC-type" evidence="5">
    <location>
        <begin position="98"/>
        <end position="113"/>
    </location>
</feature>
<dbReference type="InterPro" id="IPR001878">
    <property type="entry name" value="Znf_CCHC"/>
</dbReference>
<evidence type="ECO:0000256" key="1">
    <source>
        <dbReference type="PROSITE-ProRule" id="PRU00047"/>
    </source>
</evidence>
<dbReference type="AlphaFoldDB" id="A0A9N9CRE2"/>
<evidence type="ECO:0000259" key="4">
    <source>
        <dbReference type="PROSITE" id="PS50102"/>
    </source>
</evidence>
<sequence length="415" mass="48097">MSLPIMPNVGVKIYIGNLPDRARPEEIKECFSKFGNVVNMELKGNYGFIEFEERRMCDEAINQLHGSDFQGSQLRVEYAHAEKTSVYKYREGKSTDTCFKCGQVGHWARECTSSGRELNTRKFNNRYDDRRITDSFVREPYNPRDGREKYDRGDERYLPPPQDRSYDRPPYDRYAREPELEYRRDYRGTYDRGYERERDRPYDRTYPDRDYERYNRDPYDRGYYPPSREGYEREGYERRPLPPPDVTPYPAGRRTGSPLPRRTSYERPGIREPPLPPYRGRSPPPPSRFADSLVPPPPMRPISPRAGLYRRRSMSPLRGGRAPPPYAGRPRSPSPLGRPLPPRRGGGAGGPRTPTPSRRYTQFDVGVKFSIKNTTSLKAFVKILNGKRIMAASPFAESAEKCDPAIMRLPPASEN</sequence>
<dbReference type="Proteomes" id="UP000789831">
    <property type="component" value="Unassembled WGS sequence"/>
</dbReference>
<feature type="compositionally biased region" description="Pro residues" evidence="3">
    <location>
        <begin position="271"/>
        <end position="287"/>
    </location>
</feature>
<dbReference type="SMART" id="SM00360">
    <property type="entry name" value="RRM"/>
    <property type="match status" value="1"/>
</dbReference>
<evidence type="ECO:0000313" key="6">
    <source>
        <dbReference type="EMBL" id="CAG8612854.1"/>
    </source>
</evidence>
<keyword evidence="1" id="KW-0862">Zinc</keyword>
<dbReference type="OrthoDB" id="1099063at2759"/>
<proteinExistence type="predicted"/>
<dbReference type="InterPro" id="IPR000504">
    <property type="entry name" value="RRM_dom"/>
</dbReference>
<gene>
    <name evidence="6" type="ORF">AGERDE_LOCUS9679</name>
</gene>
<dbReference type="SMART" id="SM00343">
    <property type="entry name" value="ZnF_C2HC"/>
    <property type="match status" value="1"/>
</dbReference>
<evidence type="ECO:0000256" key="2">
    <source>
        <dbReference type="PROSITE-ProRule" id="PRU00176"/>
    </source>
</evidence>
<keyword evidence="1" id="KW-0863">Zinc-finger</keyword>
<evidence type="ECO:0000313" key="7">
    <source>
        <dbReference type="Proteomes" id="UP000789831"/>
    </source>
</evidence>
<keyword evidence="1" id="KW-0479">Metal-binding</keyword>
<accession>A0A9N9CRE2</accession>
<evidence type="ECO:0000259" key="5">
    <source>
        <dbReference type="PROSITE" id="PS50158"/>
    </source>
</evidence>
<dbReference type="PROSITE" id="PS50102">
    <property type="entry name" value="RRM"/>
    <property type="match status" value="1"/>
</dbReference>
<keyword evidence="7" id="KW-1185">Reference proteome</keyword>
<dbReference type="PROSITE" id="PS50158">
    <property type="entry name" value="ZF_CCHC"/>
    <property type="match status" value="1"/>
</dbReference>
<dbReference type="EMBL" id="CAJVPL010002525">
    <property type="protein sequence ID" value="CAG8612854.1"/>
    <property type="molecule type" value="Genomic_DNA"/>
</dbReference>
<feature type="domain" description="RRM" evidence="4">
    <location>
        <begin position="11"/>
        <end position="81"/>
    </location>
</feature>
<dbReference type="Gene3D" id="3.30.70.330">
    <property type="match status" value="1"/>
</dbReference>